<comment type="caution">
    <text evidence="10">The sequence shown here is derived from an EMBL/GenBank/DDBJ whole genome shotgun (WGS) entry which is preliminary data.</text>
</comment>
<protein>
    <recommendedName>
        <fullName evidence="9">Protein kinase domain-containing protein</fullName>
    </recommendedName>
</protein>
<evidence type="ECO:0000256" key="6">
    <source>
        <dbReference type="ARBA" id="ARBA00022840"/>
    </source>
</evidence>
<dbReference type="PROSITE" id="PS00108">
    <property type="entry name" value="PROTEIN_KINASE_ST"/>
    <property type="match status" value="1"/>
</dbReference>
<dbReference type="OrthoDB" id="40902at2759"/>
<proteinExistence type="inferred from homology"/>
<dbReference type="Gene3D" id="1.10.510.10">
    <property type="entry name" value="Transferase(Phosphotransferase) domain 1"/>
    <property type="match status" value="1"/>
</dbReference>
<evidence type="ECO:0000313" key="11">
    <source>
        <dbReference type="Proteomes" id="UP000825935"/>
    </source>
</evidence>
<keyword evidence="6 8" id="KW-0067">ATP-binding</keyword>
<evidence type="ECO:0000256" key="1">
    <source>
        <dbReference type="ARBA" id="ARBA00006234"/>
    </source>
</evidence>
<evidence type="ECO:0000313" key="10">
    <source>
        <dbReference type="EMBL" id="KAH7280590.1"/>
    </source>
</evidence>
<dbReference type="InterPro" id="IPR050205">
    <property type="entry name" value="CDPK_Ser/Thr_kinases"/>
</dbReference>
<dbReference type="AlphaFoldDB" id="A0A8T2QAC7"/>
<dbReference type="Gene3D" id="3.30.200.20">
    <property type="entry name" value="Phosphorylase Kinase, domain 1"/>
    <property type="match status" value="1"/>
</dbReference>
<accession>A0A8T2QAC7</accession>
<keyword evidence="5" id="KW-0418">Kinase</keyword>
<gene>
    <name evidence="10" type="ORF">KP509_36G004500</name>
</gene>
<evidence type="ECO:0000256" key="5">
    <source>
        <dbReference type="ARBA" id="ARBA00022777"/>
    </source>
</evidence>
<dbReference type="CDD" id="cd05117">
    <property type="entry name" value="STKc_CAMK"/>
    <property type="match status" value="1"/>
</dbReference>
<feature type="domain" description="Protein kinase" evidence="9">
    <location>
        <begin position="71"/>
        <end position="335"/>
    </location>
</feature>
<dbReference type="PANTHER" id="PTHR24349">
    <property type="entry name" value="SERINE/THREONINE-PROTEIN KINASE"/>
    <property type="match status" value="1"/>
</dbReference>
<evidence type="ECO:0000259" key="9">
    <source>
        <dbReference type="PROSITE" id="PS50011"/>
    </source>
</evidence>
<dbReference type="GO" id="GO:0004674">
    <property type="term" value="F:protein serine/threonine kinase activity"/>
    <property type="evidence" value="ECO:0007669"/>
    <property type="project" value="UniProtKB-KW"/>
</dbReference>
<dbReference type="Proteomes" id="UP000825935">
    <property type="component" value="Chromosome 36"/>
</dbReference>
<name>A0A8T2QAC7_CERRI</name>
<evidence type="ECO:0000256" key="7">
    <source>
        <dbReference type="ARBA" id="ARBA00058225"/>
    </source>
</evidence>
<dbReference type="FunFam" id="1.10.510.10:FF:000571">
    <property type="entry name" value="Maternal embryonic leucine zipper kinase"/>
    <property type="match status" value="1"/>
</dbReference>
<dbReference type="InterPro" id="IPR000719">
    <property type="entry name" value="Prot_kinase_dom"/>
</dbReference>
<dbReference type="GO" id="GO:0005524">
    <property type="term" value="F:ATP binding"/>
    <property type="evidence" value="ECO:0007669"/>
    <property type="project" value="UniProtKB-UniRule"/>
</dbReference>
<sequence length="512" mass="58026">MGNCSTLPVTESFYAPSRFSSCRSSSLCRKLSSESVASVTTPSSRPLSEEPASIPRKILPFPAARDFGNTYQLGDELGKGKFGLIRVCKCRATGALYACKSISKIRYLDRPNILREVRAMQLLSLGRAANLNDQSASRTVRLHEVIEDDSQVHIVMELCRGGDLFSRILKQKCFSEQEAALILKSLMESIEFCRSMGLMHRDVKPENILFLDDSDTCIKLADFGLSVEFSPEQNFSDFAGSPYYIAPEVLKGQYTQEIDVWSAGVVLYIMLSGVPPFNGETDDEIFDSIREGKLEFVGSRWDKVSFPVKNLIMKMLSSSPTTRPTPRQVLEHPWIRHHFKAVQKHVQTKLVRKDKKTEDHHVFEFVLPHQHALSETSSSILNKIVHMRVKKDNSEDTASQNQNDQRAMEIRIPLSIDPENTPCKERLLADPVAQLKEKKIFKLADCRATPECNRPWSCLVRSIEKSGKMVAFDFGDETYLVTYNNMDNDVGWKIIQCEKNLRVRAYDVKVNP</sequence>
<keyword evidence="4 8" id="KW-0547">Nucleotide-binding</keyword>
<dbReference type="SUPFAM" id="SSF56112">
    <property type="entry name" value="Protein kinase-like (PK-like)"/>
    <property type="match status" value="1"/>
</dbReference>
<dbReference type="PROSITE" id="PS00107">
    <property type="entry name" value="PROTEIN_KINASE_ATP"/>
    <property type="match status" value="1"/>
</dbReference>
<dbReference type="InterPro" id="IPR011009">
    <property type="entry name" value="Kinase-like_dom_sf"/>
</dbReference>
<evidence type="ECO:0000256" key="8">
    <source>
        <dbReference type="PROSITE-ProRule" id="PRU10141"/>
    </source>
</evidence>
<feature type="binding site" evidence="8">
    <location>
        <position position="100"/>
    </location>
    <ligand>
        <name>ATP</name>
        <dbReference type="ChEBI" id="CHEBI:30616"/>
    </ligand>
</feature>
<keyword evidence="2" id="KW-0723">Serine/threonine-protein kinase</keyword>
<keyword evidence="11" id="KW-1185">Reference proteome</keyword>
<dbReference type="SMART" id="SM00220">
    <property type="entry name" value="S_TKc"/>
    <property type="match status" value="1"/>
</dbReference>
<evidence type="ECO:0000256" key="4">
    <source>
        <dbReference type="ARBA" id="ARBA00022741"/>
    </source>
</evidence>
<evidence type="ECO:0000256" key="2">
    <source>
        <dbReference type="ARBA" id="ARBA00022527"/>
    </source>
</evidence>
<organism evidence="10 11">
    <name type="scientific">Ceratopteris richardii</name>
    <name type="common">Triangle waterfern</name>
    <dbReference type="NCBI Taxonomy" id="49495"/>
    <lineage>
        <taxon>Eukaryota</taxon>
        <taxon>Viridiplantae</taxon>
        <taxon>Streptophyta</taxon>
        <taxon>Embryophyta</taxon>
        <taxon>Tracheophyta</taxon>
        <taxon>Polypodiopsida</taxon>
        <taxon>Polypodiidae</taxon>
        <taxon>Polypodiales</taxon>
        <taxon>Pteridineae</taxon>
        <taxon>Pteridaceae</taxon>
        <taxon>Parkerioideae</taxon>
        <taxon>Ceratopteris</taxon>
    </lineage>
</organism>
<comment type="similarity">
    <text evidence="1">Belongs to the protein kinase superfamily. CAMK Ser/Thr protein kinase family. SNF1 subfamily.</text>
</comment>
<reference evidence="10" key="1">
    <citation type="submission" date="2021-08" db="EMBL/GenBank/DDBJ databases">
        <title>WGS assembly of Ceratopteris richardii.</title>
        <authorList>
            <person name="Marchant D.B."/>
            <person name="Chen G."/>
            <person name="Jenkins J."/>
            <person name="Shu S."/>
            <person name="Leebens-Mack J."/>
            <person name="Grimwood J."/>
            <person name="Schmutz J."/>
            <person name="Soltis P."/>
            <person name="Soltis D."/>
            <person name="Chen Z.-H."/>
        </authorList>
    </citation>
    <scope>NUCLEOTIDE SEQUENCE</scope>
    <source>
        <strain evidence="10">Whitten #5841</strain>
        <tissue evidence="10">Leaf</tissue>
    </source>
</reference>
<dbReference type="PROSITE" id="PS50011">
    <property type="entry name" value="PROTEIN_KINASE_DOM"/>
    <property type="match status" value="1"/>
</dbReference>
<evidence type="ECO:0000256" key="3">
    <source>
        <dbReference type="ARBA" id="ARBA00022679"/>
    </source>
</evidence>
<dbReference type="InterPro" id="IPR017441">
    <property type="entry name" value="Protein_kinase_ATP_BS"/>
</dbReference>
<keyword evidence="3" id="KW-0808">Transferase</keyword>
<dbReference type="InterPro" id="IPR008271">
    <property type="entry name" value="Ser/Thr_kinase_AS"/>
</dbReference>
<dbReference type="Pfam" id="PF00069">
    <property type="entry name" value="Pkinase"/>
    <property type="match status" value="1"/>
</dbReference>
<comment type="function">
    <text evidence="7">CIPK serine-threonine protein kinases interact with CBL proteins. Binding of a CBL protein to the regulatory NAF domain of CIPK protein lead to the activation of the kinase in a calcium-dependent manner.</text>
</comment>
<dbReference type="EMBL" id="CM035441">
    <property type="protein sequence ID" value="KAH7280590.1"/>
    <property type="molecule type" value="Genomic_DNA"/>
</dbReference>